<feature type="compositionally biased region" description="Polar residues" evidence="1">
    <location>
        <begin position="1"/>
        <end position="11"/>
    </location>
</feature>
<protein>
    <submittedName>
        <fullName evidence="2">Uncharacterized protein</fullName>
    </submittedName>
</protein>
<dbReference type="InterPro" id="IPR039987">
    <property type="entry name" value="PGRL1"/>
</dbReference>
<dbReference type="EMBL" id="CM007384">
    <property type="protein sequence ID" value="ONK72720.1"/>
    <property type="molecule type" value="Genomic_DNA"/>
</dbReference>
<dbReference type="GO" id="GO:0009773">
    <property type="term" value="P:photosynthetic electron transport in photosystem I"/>
    <property type="evidence" value="ECO:0007669"/>
    <property type="project" value="InterPro"/>
</dbReference>
<evidence type="ECO:0000313" key="2">
    <source>
        <dbReference type="EMBL" id="ONK72720.1"/>
    </source>
</evidence>
<dbReference type="PANTHER" id="PTHR31032">
    <property type="entry name" value="PGR5-LIKE PROTEIN 1B, CHLOROPLASTIC"/>
    <property type="match status" value="1"/>
</dbReference>
<name>A0A5P1F888_ASPOF</name>
<feature type="region of interest" description="Disordered" evidence="1">
    <location>
        <begin position="1"/>
        <end position="126"/>
    </location>
</feature>
<evidence type="ECO:0000313" key="3">
    <source>
        <dbReference type="Proteomes" id="UP000243459"/>
    </source>
</evidence>
<evidence type="ECO:0000256" key="1">
    <source>
        <dbReference type="SAM" id="MobiDB-lite"/>
    </source>
</evidence>
<dbReference type="GO" id="GO:0009535">
    <property type="term" value="C:chloroplast thylakoid membrane"/>
    <property type="evidence" value="ECO:0007669"/>
    <property type="project" value="InterPro"/>
</dbReference>
<organism evidence="2 3">
    <name type="scientific">Asparagus officinalis</name>
    <name type="common">Garden asparagus</name>
    <dbReference type="NCBI Taxonomy" id="4686"/>
    <lineage>
        <taxon>Eukaryota</taxon>
        <taxon>Viridiplantae</taxon>
        <taxon>Streptophyta</taxon>
        <taxon>Embryophyta</taxon>
        <taxon>Tracheophyta</taxon>
        <taxon>Spermatophyta</taxon>
        <taxon>Magnoliopsida</taxon>
        <taxon>Liliopsida</taxon>
        <taxon>Asparagales</taxon>
        <taxon>Asparagaceae</taxon>
        <taxon>Asparagoideae</taxon>
        <taxon>Asparagus</taxon>
    </lineage>
</organism>
<dbReference type="Gramene" id="ONK72720">
    <property type="protein sequence ID" value="ONK72720"/>
    <property type="gene ID" value="A4U43_C04F22430"/>
</dbReference>
<accession>A0A5P1F888</accession>
<feature type="non-terminal residue" evidence="2">
    <location>
        <position position="230"/>
    </location>
</feature>
<proteinExistence type="predicted"/>
<keyword evidence="3" id="KW-1185">Reference proteome</keyword>
<dbReference type="PANTHER" id="PTHR31032:SF1">
    <property type="entry name" value="PGR5-LIKE PROTEIN 1B, CHLOROPLASTIC"/>
    <property type="match status" value="1"/>
</dbReference>
<sequence length="230" mass="25389">MRAAKAQQTRASAGRAGRPISGRHNSAKAVVRSPGEQQDERRWGKDFLISAFRPRPQSVAPPISLPTKPRHVRCPKLISNTAQFSSNRKKKNPLPSAANSQQEPAMALGNSRARSSQLSPPHASLLLRPLGRGTSPFIYRPSAISSVVSSQRQEAAVQDQVEEGGVVDSKILPYCSIDKKAEKRTIGEMEQEFLQALQSFYYDGQAIMSNEEFDNLKEELMWEGSSVVML</sequence>
<dbReference type="GO" id="GO:0016730">
    <property type="term" value="F:oxidoreductase activity, acting on iron-sulfur proteins as donors"/>
    <property type="evidence" value="ECO:0007669"/>
    <property type="project" value="InterPro"/>
</dbReference>
<gene>
    <name evidence="2" type="ORF">A4U43_C04F22430</name>
</gene>
<reference evidence="3" key="1">
    <citation type="journal article" date="2017" name="Nat. Commun.">
        <title>The asparagus genome sheds light on the origin and evolution of a young Y chromosome.</title>
        <authorList>
            <person name="Harkess A."/>
            <person name="Zhou J."/>
            <person name="Xu C."/>
            <person name="Bowers J.E."/>
            <person name="Van der Hulst R."/>
            <person name="Ayyampalayam S."/>
            <person name="Mercati F."/>
            <person name="Riccardi P."/>
            <person name="McKain M.R."/>
            <person name="Kakrana A."/>
            <person name="Tang H."/>
            <person name="Ray J."/>
            <person name="Groenendijk J."/>
            <person name="Arikit S."/>
            <person name="Mathioni S.M."/>
            <person name="Nakano M."/>
            <person name="Shan H."/>
            <person name="Telgmann-Rauber A."/>
            <person name="Kanno A."/>
            <person name="Yue Z."/>
            <person name="Chen H."/>
            <person name="Li W."/>
            <person name="Chen Y."/>
            <person name="Xu X."/>
            <person name="Zhang Y."/>
            <person name="Luo S."/>
            <person name="Chen H."/>
            <person name="Gao J."/>
            <person name="Mao Z."/>
            <person name="Pires J.C."/>
            <person name="Luo M."/>
            <person name="Kudrna D."/>
            <person name="Wing R.A."/>
            <person name="Meyers B.C."/>
            <person name="Yi K."/>
            <person name="Kong H."/>
            <person name="Lavrijsen P."/>
            <person name="Sunseri F."/>
            <person name="Falavigna A."/>
            <person name="Ye Y."/>
            <person name="Leebens-Mack J.H."/>
            <person name="Chen G."/>
        </authorList>
    </citation>
    <scope>NUCLEOTIDE SEQUENCE [LARGE SCALE GENOMIC DNA]</scope>
    <source>
        <strain evidence="3">cv. DH0086</strain>
    </source>
</reference>
<dbReference type="Proteomes" id="UP000243459">
    <property type="component" value="Chromosome 4"/>
</dbReference>
<dbReference type="AlphaFoldDB" id="A0A5P1F888"/>